<sequence length="172" mass="20185">MKWSRYWLIKPENEQFDFDETLTFSDEMFYNLSRINGLKDVRVTGHGHYFDGEGRLYVDVHIEGTMIVPCAISLEDTDYPFAIDETEIFAFYKPEDDEDVIEAKKDTADLTPVVWQEIMMAVPMRVVKEGAELQREGKGWKVLDETELDQDDEENPIDPRLAKLKDYFKDKE</sequence>
<evidence type="ECO:0000313" key="3">
    <source>
        <dbReference type="Proteomes" id="UP000268059"/>
    </source>
</evidence>
<feature type="compositionally biased region" description="Basic and acidic residues" evidence="1">
    <location>
        <begin position="135"/>
        <end position="144"/>
    </location>
</feature>
<evidence type="ECO:0000313" key="2">
    <source>
        <dbReference type="EMBL" id="BBH25888.1"/>
    </source>
</evidence>
<dbReference type="FunCoup" id="A0A3G9JNS6">
    <property type="interactions" value="57"/>
</dbReference>
<dbReference type="AlphaFoldDB" id="A0A3G9JNS6"/>
<dbReference type="OrthoDB" id="9790372at2"/>
<dbReference type="Proteomes" id="UP000268059">
    <property type="component" value="Chromosome"/>
</dbReference>
<accession>A0A3G9JNS6</accession>
<reference evidence="2 3" key="1">
    <citation type="submission" date="2018-11" db="EMBL/GenBank/DDBJ databases">
        <title>Novel Erysipelotrichaceae bacterium isolated from small intestine of a swine.</title>
        <authorList>
            <person name="Kim J.S."/>
            <person name="Choe H."/>
            <person name="Lee Y.R."/>
            <person name="Kim K.M."/>
            <person name="Park D.S."/>
        </authorList>
    </citation>
    <scope>NUCLEOTIDE SEQUENCE [LARGE SCALE GENOMIC DNA]</scope>
    <source>
        <strain evidence="2 3">SG0102</strain>
    </source>
</reference>
<proteinExistence type="predicted"/>
<name>A0A3G9JNS6_9FIRM</name>
<dbReference type="KEGG" id="ebm:SG0102_08220"/>
<gene>
    <name evidence="2" type="ORF">SG0102_08220</name>
</gene>
<dbReference type="EMBL" id="AP019309">
    <property type="protein sequence ID" value="BBH25888.1"/>
    <property type="molecule type" value="Genomic_DNA"/>
</dbReference>
<evidence type="ECO:0008006" key="4">
    <source>
        <dbReference type="Google" id="ProtNLM"/>
    </source>
</evidence>
<dbReference type="RefSeq" id="WP_125118795.1">
    <property type="nucleotide sequence ID" value="NZ_AP019309.1"/>
</dbReference>
<feature type="compositionally biased region" description="Acidic residues" evidence="1">
    <location>
        <begin position="145"/>
        <end position="156"/>
    </location>
</feature>
<protein>
    <recommendedName>
        <fullName evidence="4">DNA-binding protein</fullName>
    </recommendedName>
</protein>
<organism evidence="2 3">
    <name type="scientific">Intestinibaculum porci</name>
    <dbReference type="NCBI Taxonomy" id="2487118"/>
    <lineage>
        <taxon>Bacteria</taxon>
        <taxon>Bacillati</taxon>
        <taxon>Bacillota</taxon>
        <taxon>Erysipelotrichia</taxon>
        <taxon>Erysipelotrichales</taxon>
        <taxon>Erysipelotrichaceae</taxon>
        <taxon>Intestinibaculum</taxon>
    </lineage>
</organism>
<evidence type="ECO:0000256" key="1">
    <source>
        <dbReference type="SAM" id="MobiDB-lite"/>
    </source>
</evidence>
<dbReference type="InParanoid" id="A0A3G9JNS6"/>
<dbReference type="InterPro" id="IPR003772">
    <property type="entry name" value="YceD"/>
</dbReference>
<dbReference type="Pfam" id="PF02620">
    <property type="entry name" value="YceD"/>
    <property type="match status" value="1"/>
</dbReference>
<feature type="region of interest" description="Disordered" evidence="1">
    <location>
        <begin position="135"/>
        <end position="159"/>
    </location>
</feature>
<keyword evidence="3" id="KW-1185">Reference proteome</keyword>